<evidence type="ECO:0000259" key="7">
    <source>
        <dbReference type="PROSITE" id="PS50157"/>
    </source>
</evidence>
<keyword evidence="5" id="KW-0539">Nucleus</keyword>
<reference evidence="8 9" key="1">
    <citation type="submission" date="2012-08" db="EMBL/GenBank/DDBJ databases">
        <authorList>
            <person name="Gan P.H.P."/>
            <person name="Ikeda K."/>
            <person name="Irieda H."/>
            <person name="Narusaka M."/>
            <person name="O'Connell R.J."/>
            <person name="Narusaka Y."/>
            <person name="Takano Y."/>
            <person name="Kubo Y."/>
            <person name="Shirasu K."/>
        </authorList>
    </citation>
    <scope>NUCLEOTIDE SEQUENCE [LARGE SCALE GENOMIC DNA]</scope>
    <source>
        <strain evidence="8 9">Nara gc5</strain>
    </source>
</reference>
<evidence type="ECO:0000256" key="3">
    <source>
        <dbReference type="ARBA" id="ARBA00022771"/>
    </source>
</evidence>
<dbReference type="InterPro" id="IPR050826">
    <property type="entry name" value="Krueppel_C2H2_ZnFinger"/>
</dbReference>
<dbReference type="GeneID" id="43611522"/>
<feature type="domain" description="C2H2-type" evidence="7">
    <location>
        <begin position="80"/>
        <end position="107"/>
    </location>
</feature>
<dbReference type="InterPro" id="IPR036236">
    <property type="entry name" value="Znf_C2H2_sf"/>
</dbReference>
<accession>A0A7J6IDI1</accession>
<dbReference type="InterPro" id="IPR013087">
    <property type="entry name" value="Znf_C2H2_type"/>
</dbReference>
<dbReference type="SMART" id="SM00355">
    <property type="entry name" value="ZnF_C2H2"/>
    <property type="match status" value="2"/>
</dbReference>
<dbReference type="GO" id="GO:0008270">
    <property type="term" value="F:zinc ion binding"/>
    <property type="evidence" value="ECO:0007669"/>
    <property type="project" value="UniProtKB-KW"/>
</dbReference>
<dbReference type="OrthoDB" id="6077919at2759"/>
<evidence type="ECO:0000256" key="4">
    <source>
        <dbReference type="ARBA" id="ARBA00022833"/>
    </source>
</evidence>
<dbReference type="Gene3D" id="3.30.160.60">
    <property type="entry name" value="Classic Zinc Finger"/>
    <property type="match status" value="2"/>
</dbReference>
<keyword evidence="1" id="KW-0479">Metal-binding</keyword>
<evidence type="ECO:0000256" key="2">
    <source>
        <dbReference type="ARBA" id="ARBA00022737"/>
    </source>
</evidence>
<reference evidence="8 9" key="2">
    <citation type="submission" date="2020-04" db="EMBL/GenBank/DDBJ databases">
        <title>Genome sequencing and assembly of multiple isolates from the Colletotrichum gloeosporioides species complex.</title>
        <authorList>
            <person name="Gan P."/>
            <person name="Shirasu K."/>
        </authorList>
    </citation>
    <scope>NUCLEOTIDE SEQUENCE [LARGE SCALE GENOMIC DNA]</scope>
    <source>
        <strain evidence="8 9">Nara gc5</strain>
    </source>
</reference>
<dbReference type="PROSITE" id="PS50157">
    <property type="entry name" value="ZINC_FINGER_C2H2_2"/>
    <property type="match status" value="2"/>
</dbReference>
<gene>
    <name evidence="8" type="primary">ZNF681</name>
    <name evidence="8" type="ORF">CGGC5_v017025</name>
</gene>
<keyword evidence="2" id="KW-0677">Repeat</keyword>
<evidence type="ECO:0000256" key="1">
    <source>
        <dbReference type="ARBA" id="ARBA00022723"/>
    </source>
</evidence>
<comment type="caution">
    <text evidence="8">The sequence shown here is derived from an EMBL/GenBank/DDBJ whole genome shotgun (WGS) entry which is preliminary data.</text>
</comment>
<dbReference type="SUPFAM" id="SSF57667">
    <property type="entry name" value="beta-beta-alpha zinc fingers"/>
    <property type="match status" value="1"/>
</dbReference>
<dbReference type="PROSITE" id="PS00028">
    <property type="entry name" value="ZINC_FINGER_C2H2_1"/>
    <property type="match status" value="1"/>
</dbReference>
<keyword evidence="4" id="KW-0862">Zinc</keyword>
<keyword evidence="3 6" id="KW-0863">Zinc-finger</keyword>
<proteinExistence type="predicted"/>
<dbReference type="PANTHER" id="PTHR24377">
    <property type="entry name" value="IP01015P-RELATED"/>
    <property type="match status" value="1"/>
</dbReference>
<sequence length="261" mass="29206">MSTHSPEHPYECLRCAKRFKRDDWRKTHERSCTKTPSLLTTFVPIKNADGAYNCPICEKVLKTSRILKQHIKIHTEPPPLVCDVYGKGFNRMLHLARHSNVHKRDRPFKQRNKASRINLSSSTAETNDLRHLGDLGLDCASKRSVSGKLSDQAGPLLYRPDAGLLDGHFSDIDHCTSFGDSCHPTTSVAHSEEAGGSENECHFPREDNYHFRNALDDVPASETYICLQPNPVTNLAEVCASPTNSDQDQFSILIDPILATL</sequence>
<dbReference type="AlphaFoldDB" id="A0A7J6IDI1"/>
<feature type="domain" description="C2H2-type" evidence="7">
    <location>
        <begin position="52"/>
        <end position="79"/>
    </location>
</feature>
<name>A0A7J6IDI1_COLFN</name>
<dbReference type="Proteomes" id="UP000011096">
    <property type="component" value="Unassembled WGS sequence"/>
</dbReference>
<dbReference type="RefSeq" id="XP_031876203.1">
    <property type="nucleotide sequence ID" value="XM_032027393.1"/>
</dbReference>
<evidence type="ECO:0000313" key="8">
    <source>
        <dbReference type="EMBL" id="KAF4473874.1"/>
    </source>
</evidence>
<evidence type="ECO:0000256" key="5">
    <source>
        <dbReference type="ARBA" id="ARBA00023242"/>
    </source>
</evidence>
<evidence type="ECO:0000256" key="6">
    <source>
        <dbReference type="PROSITE-ProRule" id="PRU00042"/>
    </source>
</evidence>
<keyword evidence="9" id="KW-1185">Reference proteome</keyword>
<dbReference type="InParanoid" id="A0A7J6IDI1"/>
<organism evidence="8 9">
    <name type="scientific">Colletotrichum fructicola (strain Nara gc5)</name>
    <name type="common">Anthracnose fungus</name>
    <name type="synonym">Colletotrichum gloeosporioides (strain Nara gc5)</name>
    <dbReference type="NCBI Taxonomy" id="1213859"/>
    <lineage>
        <taxon>Eukaryota</taxon>
        <taxon>Fungi</taxon>
        <taxon>Dikarya</taxon>
        <taxon>Ascomycota</taxon>
        <taxon>Pezizomycotina</taxon>
        <taxon>Sordariomycetes</taxon>
        <taxon>Hypocreomycetidae</taxon>
        <taxon>Glomerellales</taxon>
        <taxon>Glomerellaceae</taxon>
        <taxon>Colletotrichum</taxon>
        <taxon>Colletotrichum gloeosporioides species complex</taxon>
    </lineage>
</organism>
<protein>
    <submittedName>
        <fullName evidence="8">Zinc finger protein 681</fullName>
    </submittedName>
</protein>
<dbReference type="EMBL" id="ANPB02000011">
    <property type="protein sequence ID" value="KAF4473874.1"/>
    <property type="molecule type" value="Genomic_DNA"/>
</dbReference>
<evidence type="ECO:0000313" key="9">
    <source>
        <dbReference type="Proteomes" id="UP000011096"/>
    </source>
</evidence>